<evidence type="ECO:0000313" key="1">
    <source>
        <dbReference type="EMBL" id="WAV91645.1"/>
    </source>
</evidence>
<accession>A0A9E9LEP7</accession>
<dbReference type="SUPFAM" id="SSF55961">
    <property type="entry name" value="Bet v1-like"/>
    <property type="match status" value="1"/>
</dbReference>
<dbReference type="AlphaFoldDB" id="A0A9E9LEP7"/>
<sequence length="166" mass="19348">MKFEHLIEINNFDDPRADLLNREQLWFGLLLRAKEPTLFIPHMDACEITEESENVIKRVLDFGKFKVRDKVEFVPMQKLLFHIPAQGEIIESRLEISIDEPFPGRFFVRFIYEDSAIDEGPEAMYNDFRRSAYKETDIDSIRIIRQFAAQGLLDGPATANNRPVLS</sequence>
<organism evidence="1">
    <name type="scientific">Oxalobacter aliiformigenes</name>
    <dbReference type="NCBI Taxonomy" id="2946593"/>
    <lineage>
        <taxon>Bacteria</taxon>
        <taxon>Pseudomonadati</taxon>
        <taxon>Pseudomonadota</taxon>
        <taxon>Betaproteobacteria</taxon>
        <taxon>Burkholderiales</taxon>
        <taxon>Oxalobacteraceae</taxon>
        <taxon>Oxalobacter</taxon>
    </lineage>
</organism>
<evidence type="ECO:0000313" key="3">
    <source>
        <dbReference type="Proteomes" id="UP001164794"/>
    </source>
</evidence>
<dbReference type="CDD" id="cd08863">
    <property type="entry name" value="SRPBCC_DUF1857"/>
    <property type="match status" value="1"/>
</dbReference>
<reference evidence="1" key="2">
    <citation type="journal article" date="2022" name="Front. Microbiol.">
        <title>New perspectives on an old grouping: The genomic and phenotypic variability of Oxalobacter formigenes and the implications for calcium oxalate stone prevention.</title>
        <authorList>
            <person name="Chmiel J.A."/>
            <person name="Carr C."/>
            <person name="Stuivenberg G.A."/>
            <person name="Venema R."/>
            <person name="Chanyi R.M."/>
            <person name="Al K.F."/>
            <person name="Giguere D."/>
            <person name="Say H."/>
            <person name="Akouris P.P."/>
            <person name="Dominguez Romero S.A."/>
            <person name="Kwong A."/>
            <person name="Tai V."/>
            <person name="Koval S.F."/>
            <person name="Razvi H."/>
            <person name="Bjazevic J."/>
            <person name="Burton J.P."/>
        </authorList>
    </citation>
    <scope>NUCLEOTIDE SEQUENCE</scope>
    <source>
        <strain evidence="1">OxK</strain>
    </source>
</reference>
<keyword evidence="3" id="KW-1185">Reference proteome</keyword>
<name>A0A9E9LEP7_9BURK</name>
<dbReference type="EMBL" id="CP098251">
    <property type="protein sequence ID" value="WAV91645.1"/>
    <property type="molecule type" value="Genomic_DNA"/>
</dbReference>
<dbReference type="RefSeq" id="WP_269264901.1">
    <property type="nucleotide sequence ID" value="NZ_CP098248.1"/>
</dbReference>
<dbReference type="Proteomes" id="UP001164794">
    <property type="component" value="Chromosome"/>
</dbReference>
<dbReference type="Gene3D" id="3.30.530.20">
    <property type="match status" value="1"/>
</dbReference>
<evidence type="ECO:0000313" key="2">
    <source>
        <dbReference type="EMBL" id="WAV97428.1"/>
    </source>
</evidence>
<dbReference type="InterPro" id="IPR015075">
    <property type="entry name" value="AtaL"/>
</dbReference>
<reference evidence="2" key="1">
    <citation type="journal article" date="2022" name="Front. Microbiol.">
        <title>New perspectives on an old grouping: The genomic and phenotypic variability of Oxalobacter formigenes and the implications for calcium oxalate stone prevention.</title>
        <authorList>
            <person name="Chmiel J.A."/>
            <person name="Carr C."/>
            <person name="Stuivenberg G.A."/>
            <person name="Venema R."/>
            <person name="Chanyi R.M."/>
            <person name="Al K.F."/>
            <person name="Giguere D."/>
            <person name="Say H."/>
            <person name="Akouris P.P."/>
            <person name="Dominguez Romero S.A."/>
            <person name="Kwong A."/>
            <person name="Tai V."/>
            <person name="Koval S.F."/>
            <person name="Razvi H."/>
            <person name="Bjazevic J."/>
            <person name="Burton J.P."/>
        </authorList>
    </citation>
    <scope>NUCLEOTIDE SEQUENCE</scope>
    <source>
        <strain evidence="2">HOxNP-1</strain>
    </source>
</reference>
<dbReference type="EMBL" id="CP098248">
    <property type="protein sequence ID" value="WAV97428.1"/>
    <property type="molecule type" value="Genomic_DNA"/>
</dbReference>
<dbReference type="InterPro" id="IPR023393">
    <property type="entry name" value="START-like_dom_sf"/>
</dbReference>
<gene>
    <name evidence="2" type="ORF">NB645_01380</name>
    <name evidence="1" type="ORF">NB646_02495</name>
</gene>
<dbReference type="Pfam" id="PF08982">
    <property type="entry name" value="AtaL"/>
    <property type="match status" value="1"/>
</dbReference>
<proteinExistence type="predicted"/>
<protein>
    <submittedName>
        <fullName evidence="1">DUF1857 family protein</fullName>
    </submittedName>
</protein>
<dbReference type="Proteomes" id="UP001164819">
    <property type="component" value="Chromosome"/>
</dbReference>